<dbReference type="GO" id="GO:0005829">
    <property type="term" value="C:cytosol"/>
    <property type="evidence" value="ECO:0007669"/>
    <property type="project" value="TreeGrafter"/>
</dbReference>
<dbReference type="AlphaFoldDB" id="A0A9P7VVF1"/>
<gene>
    <name evidence="4" type="ORF">BT62DRAFT_947246</name>
</gene>
<dbReference type="SUPFAM" id="SSF53254">
    <property type="entry name" value="Phosphoglycerate mutase-like"/>
    <property type="match status" value="1"/>
</dbReference>
<feature type="active site" description="Proton donor/acceptor" evidence="2">
    <location>
        <position position="85"/>
    </location>
</feature>
<sequence length="220" mass="24739">MTAARIYLVRHGETEANRREIVQGQLDTHLNESGIEQAALVSEALQKISFDEGYSSDLSRASKTAEMILECHPRVQLRKQSGLRERHLGSLQGQTHARKRAFGSINSDPTAEKADAFVTRSLSWWENSVRRHIETLPERAMPYHILVVSHGGFISTLIKNLLAKKRIAKVVSVDDWRCYNCSVSIIDIRKDGKAELVQYSDISHLGNSKVVESNADTEDK</sequence>
<evidence type="ECO:0000313" key="5">
    <source>
        <dbReference type="Proteomes" id="UP000812287"/>
    </source>
</evidence>
<dbReference type="GO" id="GO:0043456">
    <property type="term" value="P:regulation of pentose-phosphate shunt"/>
    <property type="evidence" value="ECO:0007669"/>
    <property type="project" value="TreeGrafter"/>
</dbReference>
<keyword evidence="5" id="KW-1185">Reference proteome</keyword>
<dbReference type="PANTHER" id="PTHR46517:SF1">
    <property type="entry name" value="FRUCTOSE-2,6-BISPHOSPHATASE TIGAR"/>
    <property type="match status" value="1"/>
</dbReference>
<dbReference type="PROSITE" id="PS00175">
    <property type="entry name" value="PG_MUTASE"/>
    <property type="match status" value="1"/>
</dbReference>
<dbReference type="RefSeq" id="XP_043041746.1">
    <property type="nucleotide sequence ID" value="XM_043188018.1"/>
</dbReference>
<organism evidence="4 5">
    <name type="scientific">Guyanagaster necrorhizus</name>
    <dbReference type="NCBI Taxonomy" id="856835"/>
    <lineage>
        <taxon>Eukaryota</taxon>
        <taxon>Fungi</taxon>
        <taxon>Dikarya</taxon>
        <taxon>Basidiomycota</taxon>
        <taxon>Agaricomycotina</taxon>
        <taxon>Agaricomycetes</taxon>
        <taxon>Agaricomycetidae</taxon>
        <taxon>Agaricales</taxon>
        <taxon>Marasmiineae</taxon>
        <taxon>Physalacriaceae</taxon>
        <taxon>Guyanagaster</taxon>
    </lineage>
</organism>
<evidence type="ECO:0000256" key="3">
    <source>
        <dbReference type="PIRSR" id="PIRSR613078-2"/>
    </source>
</evidence>
<dbReference type="EMBL" id="MU250530">
    <property type="protein sequence ID" value="KAG7448246.1"/>
    <property type="molecule type" value="Genomic_DNA"/>
</dbReference>
<feature type="active site" description="Tele-phosphohistidine intermediate" evidence="2">
    <location>
        <position position="11"/>
    </location>
</feature>
<feature type="binding site" evidence="3">
    <location>
        <begin position="10"/>
        <end position="17"/>
    </location>
    <ligand>
        <name>substrate</name>
    </ligand>
</feature>
<dbReference type="SMART" id="SM00855">
    <property type="entry name" value="PGAM"/>
    <property type="match status" value="1"/>
</dbReference>
<dbReference type="GO" id="GO:0045820">
    <property type="term" value="P:negative regulation of glycolytic process"/>
    <property type="evidence" value="ECO:0007669"/>
    <property type="project" value="TreeGrafter"/>
</dbReference>
<proteinExistence type="predicted"/>
<reference evidence="4" key="1">
    <citation type="submission" date="2020-11" db="EMBL/GenBank/DDBJ databases">
        <title>Adaptations for nitrogen fixation in a non-lichenized fungal sporocarp promotes dispersal by wood-feeding termites.</title>
        <authorList>
            <consortium name="DOE Joint Genome Institute"/>
            <person name="Koch R.A."/>
            <person name="Yoon G."/>
            <person name="Arayal U."/>
            <person name="Lail K."/>
            <person name="Amirebrahimi M."/>
            <person name="Labutti K."/>
            <person name="Lipzen A."/>
            <person name="Riley R."/>
            <person name="Barry K."/>
            <person name="Henrissat B."/>
            <person name="Grigoriev I.V."/>
            <person name="Herr J.R."/>
            <person name="Aime M.C."/>
        </authorList>
    </citation>
    <scope>NUCLEOTIDE SEQUENCE</scope>
    <source>
        <strain evidence="4">MCA 3950</strain>
    </source>
</reference>
<evidence type="ECO:0000256" key="2">
    <source>
        <dbReference type="PIRSR" id="PIRSR613078-1"/>
    </source>
</evidence>
<dbReference type="GeneID" id="66110315"/>
<dbReference type="InterPro" id="IPR013078">
    <property type="entry name" value="His_Pase_superF_clade-1"/>
</dbReference>
<dbReference type="InterPro" id="IPR001345">
    <property type="entry name" value="PG/BPGM_mutase_AS"/>
</dbReference>
<keyword evidence="1" id="KW-0378">Hydrolase</keyword>
<dbReference type="Pfam" id="PF00300">
    <property type="entry name" value="His_Phos_1"/>
    <property type="match status" value="1"/>
</dbReference>
<protein>
    <submittedName>
        <fullName evidence="4">Phosphoglycerate mutase-like protein</fullName>
    </submittedName>
</protein>
<evidence type="ECO:0000256" key="1">
    <source>
        <dbReference type="ARBA" id="ARBA00022801"/>
    </source>
</evidence>
<dbReference type="InterPro" id="IPR029033">
    <property type="entry name" value="His_PPase_superfam"/>
</dbReference>
<accession>A0A9P7VVF1</accession>
<dbReference type="Proteomes" id="UP000812287">
    <property type="component" value="Unassembled WGS sequence"/>
</dbReference>
<dbReference type="Gene3D" id="3.40.50.1240">
    <property type="entry name" value="Phosphoglycerate mutase-like"/>
    <property type="match status" value="1"/>
</dbReference>
<dbReference type="OrthoDB" id="354304at2759"/>
<comment type="caution">
    <text evidence="4">The sequence shown here is derived from an EMBL/GenBank/DDBJ whole genome shotgun (WGS) entry which is preliminary data.</text>
</comment>
<dbReference type="GO" id="GO:0004331">
    <property type="term" value="F:fructose-2,6-bisphosphate 2-phosphatase activity"/>
    <property type="evidence" value="ECO:0007669"/>
    <property type="project" value="TreeGrafter"/>
</dbReference>
<feature type="binding site" evidence="3">
    <location>
        <position position="60"/>
    </location>
    <ligand>
        <name>substrate</name>
    </ligand>
</feature>
<dbReference type="PANTHER" id="PTHR46517">
    <property type="entry name" value="FRUCTOSE-2,6-BISPHOSPHATASE TIGAR"/>
    <property type="match status" value="1"/>
</dbReference>
<name>A0A9P7VVF1_9AGAR</name>
<dbReference type="CDD" id="cd07067">
    <property type="entry name" value="HP_PGM_like"/>
    <property type="match status" value="1"/>
</dbReference>
<dbReference type="InterPro" id="IPR051695">
    <property type="entry name" value="Phosphoglycerate_Mutase"/>
</dbReference>
<evidence type="ECO:0000313" key="4">
    <source>
        <dbReference type="EMBL" id="KAG7448246.1"/>
    </source>
</evidence>